<dbReference type="InterPro" id="IPR010331">
    <property type="entry name" value="ExoD"/>
</dbReference>
<keyword evidence="1" id="KW-1133">Transmembrane helix</keyword>
<organism evidence="2 3">
    <name type="scientific">Actibacterium lipolyticum</name>
    <dbReference type="NCBI Taxonomy" id="1524263"/>
    <lineage>
        <taxon>Bacteria</taxon>
        <taxon>Pseudomonadati</taxon>
        <taxon>Pseudomonadota</taxon>
        <taxon>Alphaproteobacteria</taxon>
        <taxon>Rhodobacterales</taxon>
        <taxon>Roseobacteraceae</taxon>
        <taxon>Actibacterium</taxon>
    </lineage>
</organism>
<dbReference type="PIRSF" id="PIRSF033239">
    <property type="entry name" value="ExoD"/>
    <property type="match status" value="1"/>
</dbReference>
<protein>
    <submittedName>
        <fullName evidence="2">Exopolysaccharide synthesis, ExoD</fullName>
    </submittedName>
</protein>
<keyword evidence="3" id="KW-1185">Reference proteome</keyword>
<dbReference type="Proteomes" id="UP000202922">
    <property type="component" value="Unassembled WGS sequence"/>
</dbReference>
<gene>
    <name evidence="2" type="ORF">COL8621_01198</name>
</gene>
<feature type="transmembrane region" description="Helical" evidence="1">
    <location>
        <begin position="176"/>
        <end position="197"/>
    </location>
</feature>
<name>A0A238JU50_9RHOB</name>
<evidence type="ECO:0000256" key="1">
    <source>
        <dbReference type="SAM" id="Phobius"/>
    </source>
</evidence>
<dbReference type="PANTHER" id="PTHR41795:SF1">
    <property type="entry name" value="EXOPOLYSACCHARIDE SYNTHESIS PROTEIN"/>
    <property type="match status" value="1"/>
</dbReference>
<reference evidence="3" key="1">
    <citation type="submission" date="2017-05" db="EMBL/GenBank/DDBJ databases">
        <authorList>
            <person name="Rodrigo-Torres L."/>
            <person name="Arahal R. D."/>
            <person name="Lucena T."/>
        </authorList>
    </citation>
    <scope>NUCLEOTIDE SEQUENCE [LARGE SCALE GENOMIC DNA]</scope>
    <source>
        <strain evidence="3">CECT 8621</strain>
    </source>
</reference>
<accession>A0A238JU50</accession>
<keyword evidence="1" id="KW-0472">Membrane</keyword>
<feature type="transmembrane region" description="Helical" evidence="1">
    <location>
        <begin position="63"/>
        <end position="80"/>
    </location>
</feature>
<dbReference type="PANTHER" id="PTHR41795">
    <property type="entry name" value="EXOPOLYSACCHARIDE SYNTHESIS PROTEIN"/>
    <property type="match status" value="1"/>
</dbReference>
<feature type="transmembrane region" description="Helical" evidence="1">
    <location>
        <begin position="147"/>
        <end position="169"/>
    </location>
</feature>
<evidence type="ECO:0000313" key="3">
    <source>
        <dbReference type="Proteomes" id="UP000202922"/>
    </source>
</evidence>
<proteinExistence type="predicted"/>
<dbReference type="AlphaFoldDB" id="A0A238JU50"/>
<keyword evidence="1" id="KW-0812">Transmembrane</keyword>
<dbReference type="EMBL" id="FXYE01000001">
    <property type="protein sequence ID" value="SMX34160.1"/>
    <property type="molecule type" value="Genomic_DNA"/>
</dbReference>
<dbReference type="OrthoDB" id="7949130at2"/>
<sequence length="198" mass="21350">MSQPSQGADHLASLINRLEQLSDGQDSLSLGDLLTALGARGFGPLLVTLATFLILPIGMVPGMPGIVAGFFIVIGAHMLMRRTHLWLPSRLQRINISGKLIRGSVDKARPVAKRLRPLLAPRLVGIVESPLIIRLIGLIVLGTGTVVLIIGFIPGFPFVMSFHILLLGLGLTGRDGLITLFGMVAILPEVILMFWLWP</sequence>
<evidence type="ECO:0000313" key="2">
    <source>
        <dbReference type="EMBL" id="SMX34160.1"/>
    </source>
</evidence>
<dbReference type="Pfam" id="PF06055">
    <property type="entry name" value="ExoD"/>
    <property type="match status" value="1"/>
</dbReference>
<dbReference type="RefSeq" id="WP_093966340.1">
    <property type="nucleotide sequence ID" value="NZ_FXYE01000001.1"/>
</dbReference>